<keyword evidence="2" id="KW-0813">Transport</keyword>
<evidence type="ECO:0000256" key="6">
    <source>
        <dbReference type="SAM" id="Phobius"/>
    </source>
</evidence>
<dbReference type="InterPro" id="IPR005829">
    <property type="entry name" value="Sugar_transporter_CS"/>
</dbReference>
<dbReference type="Gene3D" id="1.20.1250.20">
    <property type="entry name" value="MFS general substrate transporter like domains"/>
    <property type="match status" value="1"/>
</dbReference>
<dbReference type="PROSITE" id="PS00217">
    <property type="entry name" value="SUGAR_TRANSPORT_2"/>
    <property type="match status" value="1"/>
</dbReference>
<dbReference type="PANTHER" id="PTHR23508:SF10">
    <property type="entry name" value="CARBOXYLIC ACID TRANSPORTER PROTEIN HOMOLOG"/>
    <property type="match status" value="1"/>
</dbReference>
<evidence type="ECO:0000256" key="3">
    <source>
        <dbReference type="ARBA" id="ARBA00022692"/>
    </source>
</evidence>
<reference evidence="8 9" key="1">
    <citation type="submission" date="2016-01" db="EMBL/GenBank/DDBJ databases">
        <authorList>
            <person name="Brown R."/>
        </authorList>
    </citation>
    <scope>NUCLEOTIDE SEQUENCE [LARGE SCALE GENOMIC DNA]</scope>
    <source>
        <strain evidence="8">Sporomusa sphaeroides DSM 2875</strain>
    </source>
</reference>
<feature type="transmembrane region" description="Helical" evidence="6">
    <location>
        <begin position="331"/>
        <end position="350"/>
    </location>
</feature>
<feature type="transmembrane region" description="Helical" evidence="6">
    <location>
        <begin position="118"/>
        <end position="139"/>
    </location>
</feature>
<feature type="transmembrane region" description="Helical" evidence="6">
    <location>
        <begin position="27"/>
        <end position="52"/>
    </location>
</feature>
<keyword evidence="4 6" id="KW-1133">Transmembrane helix</keyword>
<feature type="transmembrane region" description="Helical" evidence="6">
    <location>
        <begin position="180"/>
        <end position="200"/>
    </location>
</feature>
<feature type="transmembrane region" description="Helical" evidence="6">
    <location>
        <begin position="64"/>
        <end position="85"/>
    </location>
</feature>
<feature type="transmembrane region" description="Helical" evidence="6">
    <location>
        <begin position="268"/>
        <end position="290"/>
    </location>
</feature>
<dbReference type="InterPro" id="IPR036259">
    <property type="entry name" value="MFS_trans_sf"/>
</dbReference>
<evidence type="ECO:0000259" key="7">
    <source>
        <dbReference type="PROSITE" id="PS50850"/>
    </source>
</evidence>
<dbReference type="Proteomes" id="UP000245702">
    <property type="component" value="Unassembled WGS sequence"/>
</dbReference>
<dbReference type="InterPro" id="IPR020846">
    <property type="entry name" value="MFS_dom"/>
</dbReference>
<evidence type="ECO:0000256" key="1">
    <source>
        <dbReference type="ARBA" id="ARBA00004651"/>
    </source>
</evidence>
<keyword evidence="9" id="KW-1185">Reference proteome</keyword>
<evidence type="ECO:0000313" key="9">
    <source>
        <dbReference type="Proteomes" id="UP000245702"/>
    </source>
</evidence>
<protein>
    <submittedName>
        <fullName evidence="8">Niacin/nicotinamide transporter NaiP</fullName>
    </submittedName>
</protein>
<name>A0ABM9W1S3_9FIRM</name>
<proteinExistence type="predicted"/>
<comment type="subcellular location">
    <subcellularLocation>
        <location evidence="1">Cell membrane</location>
        <topology evidence="1">Multi-pass membrane protein</topology>
    </subcellularLocation>
</comment>
<sequence>MDNNVILRASVPDRLERLPLTGYQKRIFVLIAAAWLFDSMDLAMLTFVLGSIKTDFGLSPQQAGLLATMSFIGMAVGASASGMLSDKFGRKVILQNSILVYSGASILCALAQTAEMLGVFRLLLGFGLGTGFPPAMSLVSEFIPSQNRGRYIAILEGFWPIGFICAGILAYFLIPIGGWRLVFFAEAVPVLYYFVVKYYIAESPRWLEDKGRLEEADQVVAEFEEGVKKSLGGQELPVVEPRPYDPAKQADKSSFADLWAPGYAKRTVMIWSLWFFALLGYYGLTTWLGTLLQQKGFEVTKSVFYTVTISLGGIPGFLTSSYLVESLGRKPTNVIFLLGAAAGAYFYGMATTMNSLIIFGLIMQFFMLGMWSCMYAYTPELYPTRARATGAGFASAVGRLGAIVGSYLVGAILPHAGIEGVFALGAVCYAVAAAAVIILGEETKGKSLESISS</sequence>
<feature type="transmembrane region" description="Helical" evidence="6">
    <location>
        <begin position="151"/>
        <end position="174"/>
    </location>
</feature>
<comment type="caution">
    <text evidence="8">The sequence shown here is derived from an EMBL/GenBank/DDBJ whole genome shotgun (WGS) entry which is preliminary data.</text>
</comment>
<evidence type="ECO:0000256" key="4">
    <source>
        <dbReference type="ARBA" id="ARBA00022989"/>
    </source>
</evidence>
<organism evidence="8 9">
    <name type="scientific">Sporomusa sphaeroides DSM 2875</name>
    <dbReference type="NCBI Taxonomy" id="1337886"/>
    <lineage>
        <taxon>Bacteria</taxon>
        <taxon>Bacillati</taxon>
        <taxon>Bacillota</taxon>
        <taxon>Negativicutes</taxon>
        <taxon>Selenomonadales</taxon>
        <taxon>Sporomusaceae</taxon>
        <taxon>Sporomusa</taxon>
    </lineage>
</organism>
<evidence type="ECO:0000256" key="5">
    <source>
        <dbReference type="ARBA" id="ARBA00023136"/>
    </source>
</evidence>
<dbReference type="RefSeq" id="WP_075752108.1">
    <property type="nucleotide sequence ID" value="NZ_CP146991.1"/>
</dbReference>
<dbReference type="PROSITE" id="PS00216">
    <property type="entry name" value="SUGAR_TRANSPORT_1"/>
    <property type="match status" value="1"/>
</dbReference>
<feature type="transmembrane region" description="Helical" evidence="6">
    <location>
        <begin position="421"/>
        <end position="440"/>
    </location>
</feature>
<evidence type="ECO:0000256" key="2">
    <source>
        <dbReference type="ARBA" id="ARBA00022448"/>
    </source>
</evidence>
<dbReference type="SUPFAM" id="SSF103473">
    <property type="entry name" value="MFS general substrate transporter"/>
    <property type="match status" value="1"/>
</dbReference>
<feature type="transmembrane region" description="Helical" evidence="6">
    <location>
        <begin position="356"/>
        <end position="377"/>
    </location>
</feature>
<keyword evidence="5 6" id="KW-0472">Membrane</keyword>
<accession>A0ABM9W1S3</accession>
<dbReference type="InterPro" id="IPR011701">
    <property type="entry name" value="MFS"/>
</dbReference>
<feature type="domain" description="Major facilitator superfamily (MFS) profile" evidence="7">
    <location>
        <begin position="27"/>
        <end position="444"/>
    </location>
</feature>
<gene>
    <name evidence="8" type="primary">naiP_1</name>
    <name evidence="8" type="ORF">SSPH_01744</name>
</gene>
<evidence type="ECO:0000313" key="8">
    <source>
        <dbReference type="EMBL" id="CVK19098.1"/>
    </source>
</evidence>
<keyword evidence="3 6" id="KW-0812">Transmembrane</keyword>
<feature type="transmembrane region" description="Helical" evidence="6">
    <location>
        <begin position="92"/>
        <end position="112"/>
    </location>
</feature>
<feature type="transmembrane region" description="Helical" evidence="6">
    <location>
        <begin position="302"/>
        <end position="324"/>
    </location>
</feature>
<dbReference type="PROSITE" id="PS50850">
    <property type="entry name" value="MFS"/>
    <property type="match status" value="1"/>
</dbReference>
<feature type="transmembrane region" description="Helical" evidence="6">
    <location>
        <begin position="389"/>
        <end position="409"/>
    </location>
</feature>
<dbReference type="PANTHER" id="PTHR23508">
    <property type="entry name" value="CARBOXYLIC ACID TRANSPORTER PROTEIN HOMOLOG"/>
    <property type="match status" value="1"/>
</dbReference>
<dbReference type="EMBL" id="FCOW01000007">
    <property type="protein sequence ID" value="CVK19098.1"/>
    <property type="molecule type" value="Genomic_DNA"/>
</dbReference>
<dbReference type="Pfam" id="PF07690">
    <property type="entry name" value="MFS_1"/>
    <property type="match status" value="1"/>
</dbReference>